<sequence length="299" mass="32368">MGTKPSTVTERTERAAKTGVLTLSDLKITSWKKLISRLSNVQSVKTISLDHNALSKSIPRSFMTLHLWKTLVSVDLSHNNITCACVLGSGGASHASPDECAAASSATVSQTSEATSGLETLNLSGNALSVLPANLAARFPSLKRIVCKDNRRPLNGGSLAACLRQSKSMESVNLSNSGLTSVVLLKDEKSMLPSMKELILSSNNFKGTFSLTETQIQKSVFPSLRRVVLDAPKDTLSEIDPNLYTNAPDLNSLSLVGHGNEEKLMEKLRSTAGYQRWRENHVDQINRQLQSTGEAKLMS</sequence>
<dbReference type="Gene3D" id="3.80.10.10">
    <property type="entry name" value="Ribonuclease Inhibitor"/>
    <property type="match status" value="2"/>
</dbReference>
<keyword evidence="1" id="KW-0433">Leucine-rich repeat</keyword>
<dbReference type="InterPro" id="IPR032675">
    <property type="entry name" value="LRR_dom_sf"/>
</dbReference>
<accession>A0A7G2CLV7</accession>
<reference evidence="3 4" key="1">
    <citation type="submission" date="2020-08" db="EMBL/GenBank/DDBJ databases">
        <authorList>
            <person name="Newling K."/>
            <person name="Davey J."/>
            <person name="Forrester S."/>
        </authorList>
    </citation>
    <scope>NUCLEOTIDE SEQUENCE [LARGE SCALE GENOMIC DNA]</scope>
    <source>
        <strain evidence="4">Crithidia deanei Carvalho (ATCC PRA-265)</strain>
    </source>
</reference>
<dbReference type="InterPro" id="IPR001611">
    <property type="entry name" value="Leu-rich_rpt"/>
</dbReference>
<protein>
    <recommendedName>
        <fullName evidence="5">Leucine Rich repeat</fullName>
    </recommendedName>
</protein>
<dbReference type="PANTHER" id="PTHR45617">
    <property type="entry name" value="LEUCINE RICH REPEAT FAMILY PROTEIN"/>
    <property type="match status" value="1"/>
</dbReference>
<evidence type="ECO:0000313" key="3">
    <source>
        <dbReference type="EMBL" id="CAD2220820.1"/>
    </source>
</evidence>
<name>A0A7G2CLV7_9TRYP</name>
<dbReference type="Proteomes" id="UP000515908">
    <property type="component" value="Chromosome 18"/>
</dbReference>
<keyword evidence="2" id="KW-0677">Repeat</keyword>
<proteinExistence type="predicted"/>
<evidence type="ECO:0000313" key="4">
    <source>
        <dbReference type="Proteomes" id="UP000515908"/>
    </source>
</evidence>
<dbReference type="Pfam" id="PF00560">
    <property type="entry name" value="LRR_1"/>
    <property type="match status" value="1"/>
</dbReference>
<dbReference type="SUPFAM" id="SSF52047">
    <property type="entry name" value="RNI-like"/>
    <property type="match status" value="1"/>
</dbReference>
<evidence type="ECO:0000256" key="1">
    <source>
        <dbReference type="ARBA" id="ARBA00022614"/>
    </source>
</evidence>
<dbReference type="VEuPathDB" id="TriTrypDB:ADEAN_000834300"/>
<dbReference type="OrthoDB" id="272149at2759"/>
<dbReference type="AlphaFoldDB" id="A0A7G2CLV7"/>
<dbReference type="EMBL" id="LR877162">
    <property type="protein sequence ID" value="CAD2220820.1"/>
    <property type="molecule type" value="Genomic_DNA"/>
</dbReference>
<evidence type="ECO:0000256" key="2">
    <source>
        <dbReference type="ARBA" id="ARBA00022737"/>
    </source>
</evidence>
<organism evidence="3 4">
    <name type="scientific">Angomonas deanei</name>
    <dbReference type="NCBI Taxonomy" id="59799"/>
    <lineage>
        <taxon>Eukaryota</taxon>
        <taxon>Discoba</taxon>
        <taxon>Euglenozoa</taxon>
        <taxon>Kinetoplastea</taxon>
        <taxon>Metakinetoplastina</taxon>
        <taxon>Trypanosomatida</taxon>
        <taxon>Trypanosomatidae</taxon>
        <taxon>Strigomonadinae</taxon>
        <taxon>Angomonas</taxon>
    </lineage>
</organism>
<dbReference type="PANTHER" id="PTHR45617:SF169">
    <property type="entry name" value="LRRCT DOMAIN-CONTAINING PROTEIN"/>
    <property type="match status" value="1"/>
</dbReference>
<evidence type="ECO:0008006" key="5">
    <source>
        <dbReference type="Google" id="ProtNLM"/>
    </source>
</evidence>
<keyword evidence="4" id="KW-1185">Reference proteome</keyword>
<gene>
    <name evidence="3" type="ORF">ADEAN_000834300</name>
</gene>